<dbReference type="Proteomes" id="UP000623687">
    <property type="component" value="Unassembled WGS sequence"/>
</dbReference>
<sequence>MYSGCKCHRMPPSSGAGSVWTWQGFACQIQTHCFDIPLGRGQAWHCSESLLIGRFFDGDILGVTFTVKRDSTTSSVGDLVPGTVQAHLKPGKKEEAEMKRLSRRKAVLSSNATNGSAEPEIPYSPTPLGA</sequence>
<reference evidence="2" key="1">
    <citation type="submission" date="2019-07" db="EMBL/GenBank/DDBJ databases">
        <authorList>
            <person name="Palmer J.M."/>
        </authorList>
    </citation>
    <scope>NUCLEOTIDE SEQUENCE</scope>
    <source>
        <strain evidence="2">PC9</strain>
    </source>
</reference>
<proteinExistence type="predicted"/>
<dbReference type="VEuPathDB" id="FungiDB:PC9H_001751"/>
<feature type="region of interest" description="Disordered" evidence="1">
    <location>
        <begin position="102"/>
        <end position="130"/>
    </location>
</feature>
<accession>A0A8H7A7I5</accession>
<dbReference type="GeneID" id="59371592"/>
<name>A0A8H7A7I5_PLEOS</name>
<dbReference type="RefSeq" id="XP_036637245.1">
    <property type="nucleotide sequence ID" value="XM_036771400.1"/>
</dbReference>
<protein>
    <submittedName>
        <fullName evidence="2">Uncharacterized protein</fullName>
    </submittedName>
</protein>
<dbReference type="EMBL" id="JACETU010000001">
    <property type="protein sequence ID" value="KAF7441401.1"/>
    <property type="molecule type" value="Genomic_DNA"/>
</dbReference>
<gene>
    <name evidence="2" type="ORF">PC9H_001751</name>
</gene>
<keyword evidence="3" id="KW-1185">Reference proteome</keyword>
<dbReference type="AlphaFoldDB" id="A0A8H7A7I5"/>
<evidence type="ECO:0000313" key="2">
    <source>
        <dbReference type="EMBL" id="KAF7441401.1"/>
    </source>
</evidence>
<evidence type="ECO:0000256" key="1">
    <source>
        <dbReference type="SAM" id="MobiDB-lite"/>
    </source>
</evidence>
<organism evidence="2 3">
    <name type="scientific">Pleurotus ostreatus</name>
    <name type="common">Oyster mushroom</name>
    <name type="synonym">White-rot fungus</name>
    <dbReference type="NCBI Taxonomy" id="5322"/>
    <lineage>
        <taxon>Eukaryota</taxon>
        <taxon>Fungi</taxon>
        <taxon>Dikarya</taxon>
        <taxon>Basidiomycota</taxon>
        <taxon>Agaricomycotina</taxon>
        <taxon>Agaricomycetes</taxon>
        <taxon>Agaricomycetidae</taxon>
        <taxon>Agaricales</taxon>
        <taxon>Pleurotineae</taxon>
        <taxon>Pleurotaceae</taxon>
        <taxon>Pleurotus</taxon>
    </lineage>
</organism>
<comment type="caution">
    <text evidence="2">The sequence shown here is derived from an EMBL/GenBank/DDBJ whole genome shotgun (WGS) entry which is preliminary data.</text>
</comment>
<evidence type="ECO:0000313" key="3">
    <source>
        <dbReference type="Proteomes" id="UP000623687"/>
    </source>
</evidence>